<dbReference type="HOGENOM" id="CLU_2300865_0_0_9"/>
<sequence>MDEILRVAKKIKELEECGEIRLVYRDDIGANAFVMSNLDKYVIVVNSSLSYEQQIKEIWHEAKHICSHLNTDYSLKEAEDEANSFADKAINFVRSHNYEF</sequence>
<comment type="caution">
    <text evidence="1">The sequence shown here is derived from an EMBL/GenBank/DDBJ whole genome shotgun (WGS) entry which is preliminary data.</text>
</comment>
<keyword evidence="2" id="KW-1185">Reference proteome</keyword>
<dbReference type="EMBL" id="ACOM01000005">
    <property type="protein sequence ID" value="EEP53920.1"/>
    <property type="molecule type" value="Genomic_DNA"/>
</dbReference>
<keyword evidence="1" id="KW-0430">Lectin</keyword>
<protein>
    <submittedName>
        <fullName evidence="1">Putative C-type lectin</fullName>
    </submittedName>
</protein>
<accession>C4IGV3</accession>
<proteinExistence type="predicted"/>
<organism evidence="1 2">
    <name type="scientific">Clostridium butyricum E4 str. BoNT E BL5262</name>
    <dbReference type="NCBI Taxonomy" id="632245"/>
    <lineage>
        <taxon>Bacteria</taxon>
        <taxon>Bacillati</taxon>
        <taxon>Bacillota</taxon>
        <taxon>Clostridia</taxon>
        <taxon>Eubacteriales</taxon>
        <taxon>Clostridiaceae</taxon>
        <taxon>Clostridium</taxon>
    </lineage>
</organism>
<evidence type="ECO:0000313" key="2">
    <source>
        <dbReference type="Proteomes" id="UP000003081"/>
    </source>
</evidence>
<dbReference type="AlphaFoldDB" id="C4IGV3"/>
<dbReference type="GO" id="GO:0030246">
    <property type="term" value="F:carbohydrate binding"/>
    <property type="evidence" value="ECO:0007669"/>
    <property type="project" value="UniProtKB-KW"/>
</dbReference>
<dbReference type="Gene3D" id="1.10.10.2910">
    <property type="match status" value="1"/>
</dbReference>
<dbReference type="Proteomes" id="UP000003081">
    <property type="component" value="Unassembled WGS sequence"/>
</dbReference>
<reference evidence="1 2" key="1">
    <citation type="submission" date="2009-08" db="EMBL/GenBank/DDBJ databases">
        <authorList>
            <person name="Shrivastava S."/>
            <person name="Brinkac L.B."/>
            <person name="Brown J.L."/>
            <person name="Bruce D.B."/>
            <person name="Detter C."/>
            <person name="Green L.D."/>
            <person name="Munk C.A."/>
            <person name="Rogers Y.C."/>
            <person name="Tapia R."/>
            <person name="Sims D.R."/>
            <person name="Smith L.A."/>
            <person name="Smith T.J."/>
            <person name="Sutton G."/>
            <person name="Brettin T."/>
        </authorList>
    </citation>
    <scope>NUCLEOTIDE SEQUENCE [LARGE SCALE GENOMIC DNA]</scope>
    <source>
        <strain evidence="2">E4 str. BoNT E BL5262</strain>
    </source>
</reference>
<gene>
    <name evidence="1" type="ORF">CLP_2647</name>
</gene>
<dbReference type="RefSeq" id="WP_003409856.1">
    <property type="nucleotide sequence ID" value="NZ_ACOM01000005.1"/>
</dbReference>
<name>C4IGV3_CLOBU</name>
<evidence type="ECO:0000313" key="1">
    <source>
        <dbReference type="EMBL" id="EEP53920.1"/>
    </source>
</evidence>